<gene>
    <name evidence="2" type="ORF">ATANTOWER_009812</name>
</gene>
<keyword evidence="3" id="KW-1185">Reference proteome</keyword>
<proteinExistence type="predicted"/>
<reference evidence="2 3" key="1">
    <citation type="submission" date="2021-07" db="EMBL/GenBank/DDBJ databases">
        <authorList>
            <person name="Palmer J.M."/>
        </authorList>
    </citation>
    <scope>NUCLEOTIDE SEQUENCE [LARGE SCALE GENOMIC DNA]</scope>
    <source>
        <strain evidence="2 3">AT_MEX2019</strain>
        <tissue evidence="2">Muscle</tissue>
    </source>
</reference>
<organism evidence="2 3">
    <name type="scientific">Ataeniobius toweri</name>
    <dbReference type="NCBI Taxonomy" id="208326"/>
    <lineage>
        <taxon>Eukaryota</taxon>
        <taxon>Metazoa</taxon>
        <taxon>Chordata</taxon>
        <taxon>Craniata</taxon>
        <taxon>Vertebrata</taxon>
        <taxon>Euteleostomi</taxon>
        <taxon>Actinopterygii</taxon>
        <taxon>Neopterygii</taxon>
        <taxon>Teleostei</taxon>
        <taxon>Neoteleostei</taxon>
        <taxon>Acanthomorphata</taxon>
        <taxon>Ovalentaria</taxon>
        <taxon>Atherinomorphae</taxon>
        <taxon>Cyprinodontiformes</taxon>
        <taxon>Goodeidae</taxon>
        <taxon>Ataeniobius</taxon>
    </lineage>
</organism>
<dbReference type="EMBL" id="JAHUTI010002215">
    <property type="protein sequence ID" value="MED6233306.1"/>
    <property type="molecule type" value="Genomic_DNA"/>
</dbReference>
<evidence type="ECO:0000313" key="3">
    <source>
        <dbReference type="Proteomes" id="UP001345963"/>
    </source>
</evidence>
<protein>
    <submittedName>
        <fullName evidence="2">Uncharacterized protein</fullName>
    </submittedName>
</protein>
<name>A0ABU7A5E2_9TELE</name>
<accession>A0ABU7A5E2</accession>
<evidence type="ECO:0000256" key="1">
    <source>
        <dbReference type="SAM" id="MobiDB-lite"/>
    </source>
</evidence>
<feature type="region of interest" description="Disordered" evidence="1">
    <location>
        <begin position="96"/>
        <end position="142"/>
    </location>
</feature>
<feature type="compositionally biased region" description="Basic residues" evidence="1">
    <location>
        <begin position="108"/>
        <end position="123"/>
    </location>
</feature>
<feature type="compositionally biased region" description="Basic and acidic residues" evidence="1">
    <location>
        <begin position="96"/>
        <end position="107"/>
    </location>
</feature>
<comment type="caution">
    <text evidence="2">The sequence shown here is derived from an EMBL/GenBank/DDBJ whole genome shotgun (WGS) entry which is preliminary data.</text>
</comment>
<sequence length="165" mass="19350">MWAKLKFSQSAKNQNQQFNFFSSASFFFSTSRNKHGMRCPRISPPTSSPDQSNIKVINRPKLFFFFWHLLPGRFRAVRMCEGVQTDNAGEIVRLDRETQRKGGTEKNQKRRRTKKKKRFKKTSKQNPRAETGTMRSKGRARKLATSRCNIPFSFFSSQISHFIYL</sequence>
<dbReference type="Proteomes" id="UP001345963">
    <property type="component" value="Unassembled WGS sequence"/>
</dbReference>
<evidence type="ECO:0000313" key="2">
    <source>
        <dbReference type="EMBL" id="MED6233306.1"/>
    </source>
</evidence>